<dbReference type="Proteomes" id="UP000533598">
    <property type="component" value="Unassembled WGS sequence"/>
</dbReference>
<name>A0A7W7CGR1_9PSEU</name>
<dbReference type="RefSeq" id="WP_185005220.1">
    <property type="nucleotide sequence ID" value="NZ_BAAAUI010000001.1"/>
</dbReference>
<accession>A0A7W7CGR1</accession>
<dbReference type="SUPFAM" id="SSF52540">
    <property type="entry name" value="P-loop containing nucleoside triphosphate hydrolases"/>
    <property type="match status" value="1"/>
</dbReference>
<gene>
    <name evidence="3" type="ORF">HNR67_005591</name>
</gene>
<dbReference type="InterPro" id="IPR011646">
    <property type="entry name" value="KAP_P-loop"/>
</dbReference>
<comment type="caution">
    <text evidence="3">The sequence shown here is derived from an EMBL/GenBank/DDBJ whole genome shotgun (WGS) entry which is preliminary data.</text>
</comment>
<reference evidence="3 4" key="1">
    <citation type="submission" date="2020-08" db="EMBL/GenBank/DDBJ databases">
        <title>Sequencing the genomes of 1000 actinobacteria strains.</title>
        <authorList>
            <person name="Klenk H.-P."/>
        </authorList>
    </citation>
    <scope>NUCLEOTIDE SEQUENCE [LARGE SCALE GENOMIC DNA]</scope>
    <source>
        <strain evidence="3 4">DSM 44230</strain>
    </source>
</reference>
<dbReference type="Pfam" id="PF07693">
    <property type="entry name" value="KAP_NTPase"/>
    <property type="match status" value="1"/>
</dbReference>
<protein>
    <recommendedName>
        <fullName evidence="2">AAA+ ATPase domain-containing protein</fullName>
    </recommendedName>
</protein>
<evidence type="ECO:0000259" key="2">
    <source>
        <dbReference type="SMART" id="SM00382"/>
    </source>
</evidence>
<dbReference type="InterPro" id="IPR003593">
    <property type="entry name" value="AAA+_ATPase"/>
</dbReference>
<keyword evidence="1" id="KW-1133">Transmembrane helix</keyword>
<organism evidence="3 4">
    <name type="scientific">Crossiella cryophila</name>
    <dbReference type="NCBI Taxonomy" id="43355"/>
    <lineage>
        <taxon>Bacteria</taxon>
        <taxon>Bacillati</taxon>
        <taxon>Actinomycetota</taxon>
        <taxon>Actinomycetes</taxon>
        <taxon>Pseudonocardiales</taxon>
        <taxon>Pseudonocardiaceae</taxon>
        <taxon>Crossiella</taxon>
    </lineage>
</organism>
<evidence type="ECO:0000256" key="1">
    <source>
        <dbReference type="SAM" id="Phobius"/>
    </source>
</evidence>
<keyword evidence="1" id="KW-0472">Membrane</keyword>
<proteinExistence type="predicted"/>
<keyword evidence="4" id="KW-1185">Reference proteome</keyword>
<sequence>MTKRTVQQEETWFLPDEPVAAPTEDAFSHTHIADNLRTIIRTVPGRLTIGLTGRFGVGKSTVIELLAHSLSGSSDYAVVRVSAERHATTGLERSLNYAFAEALVNAKIVDAVKTQDVLARLETSSARAASDPFSTPLGRALEGMRAGARRTLWAGFGVLLVVLAVASVVGIAKGHWWEVMTSGLGIPLATALAAASAVVSAGIRLTGISGWLAELLKPDVVTTTRPRPEAADEFERIFADLTRLAEGRRLIVAVDDVDRLTPEHVLNALNAIRSLQQTCAGKNQPVFIVSCDEAIVHDAIVKADPGLAGPDDQQSATARAFLDRLFSQRQPMPPHPRADMLAYARQQLQTVNHGGLRHLGGDAEAVLSVLIHTGVTDPRHVLRLLNRFFADYRLVLRREQSDANQGIRQGEVSSYPAVLARMTVFAVDFPDLHRALHQDEQLLELLERHIRTADLGEGEAKRISVYLGRTSLLNFIGRTTDTDQVPTLQPFLYRSQDALSRILGSADARAVRDDLVNAQMADLHNNVSALAELAATDSESRQRLDAVLRTVEEVLAESTGLDLSNAANTAANLASIVSSEDRTRLADAVSNALARARSSNINADDLITLAVAASTPPLARRLAEKATAAIDDDDTRRARDLVLLRRRSELATVIDQGLVNAHLEAACGALAADSPDALTPWLTQLSQDGTAQDPLVARTAVAALRATDGSAHHVDAEWAELVLGLLRITEVAPATEVAVPAISLASSGGEDTTLGVLALTLIDITPEHMARFLTTIGSGVLASENSADISDDVDPYTLLTVLELCNQYLPLVHGHAEVAAIVPVLSALARFTADLHSPELITALPVSLCLLVQHRPNSVAPFAESLALSWTNTRGQNNALTDYARVLIDVLDDLPAAAAELVLPKLVDVLSGRVNADAALIATLPLVPELVRTDRGAKAAAAQVSSMHQHMTVNNAGHLDAGVQILRLLHANAPTAMAATAGTTVAHLKNQIGYGGTITSTVLTALTGITWPENVLQDVLQMLNQYATNLSENHRDELLIRLPEYERLTELPEALVSALAERCAEAANSTAGAVLLQLAPASHQPSIVTRVPGISEAQHQVLSALDGADLTNIVHDWSRAAAHTLSRTNTSVEAHACRETLSAVSHYEDAYTAAVVSLLDDAFSGTPPELPGTAWKAVFVGGAGTANAVLDRLLAALADDRTSTVQAVPVLTAIADLDEKFPAPLPLPRITNAIMRWIRNERDTETVALLIEASLPSPALTTKLKSAVGTRRPKSADEALLVAWKGLRNGTRGNAESA</sequence>
<feature type="domain" description="AAA+ ATPase" evidence="2">
    <location>
        <begin position="45"/>
        <end position="649"/>
    </location>
</feature>
<evidence type="ECO:0000313" key="4">
    <source>
        <dbReference type="Proteomes" id="UP000533598"/>
    </source>
</evidence>
<dbReference type="InterPro" id="IPR027417">
    <property type="entry name" value="P-loop_NTPase"/>
</dbReference>
<feature type="transmembrane region" description="Helical" evidence="1">
    <location>
        <begin position="152"/>
        <end position="172"/>
    </location>
</feature>
<dbReference type="SMART" id="SM00382">
    <property type="entry name" value="AAA"/>
    <property type="match status" value="1"/>
</dbReference>
<evidence type="ECO:0000313" key="3">
    <source>
        <dbReference type="EMBL" id="MBB4679473.1"/>
    </source>
</evidence>
<keyword evidence="1" id="KW-0812">Transmembrane</keyword>
<dbReference type="EMBL" id="JACHMH010000001">
    <property type="protein sequence ID" value="MBB4679473.1"/>
    <property type="molecule type" value="Genomic_DNA"/>
</dbReference>